<sequence length="152" mass="17230">MGPFPGFRCKAMPPQPNRSNGPIIEELNSDDENEGNESEKNKNNNPRKHERSSNEPFVEDPDDEASEKKSKQMASRNDFNQMQNVRLRPQTSTFTFQSSSVTYGGANGAYHSSSRTRRTESSLFLFMGKARLAHGILYKAKRKVCVKMKLLL</sequence>
<comment type="subcellular location">
    <subcellularLocation>
        <location evidence="1">Cytoplasm</location>
    </subcellularLocation>
</comment>
<keyword evidence="4" id="KW-0597">Phosphoprotein</keyword>
<evidence type="ECO:0000256" key="1">
    <source>
        <dbReference type="ARBA" id="ARBA00004496"/>
    </source>
</evidence>
<evidence type="ECO:0000256" key="5">
    <source>
        <dbReference type="SAM" id="MobiDB-lite"/>
    </source>
</evidence>
<comment type="similarity">
    <text evidence="2">Belongs to the MLF family.</text>
</comment>
<feature type="compositionally biased region" description="Polar residues" evidence="5">
    <location>
        <begin position="72"/>
        <end position="84"/>
    </location>
</feature>
<evidence type="ECO:0000313" key="6">
    <source>
        <dbReference type="EMBL" id="CAI9772499.1"/>
    </source>
</evidence>
<name>A0AAD1ZN37_9LAMI</name>
<feature type="region of interest" description="Disordered" evidence="5">
    <location>
        <begin position="1"/>
        <end position="90"/>
    </location>
</feature>
<evidence type="ECO:0000256" key="2">
    <source>
        <dbReference type="ARBA" id="ARBA00008332"/>
    </source>
</evidence>
<evidence type="ECO:0000313" key="7">
    <source>
        <dbReference type="Proteomes" id="UP000834106"/>
    </source>
</evidence>
<dbReference type="InterPro" id="IPR019376">
    <property type="entry name" value="Myeloid_leukemia_factor"/>
</dbReference>
<accession>A0AAD1ZN37</accession>
<evidence type="ECO:0000256" key="3">
    <source>
        <dbReference type="ARBA" id="ARBA00022490"/>
    </source>
</evidence>
<dbReference type="AlphaFoldDB" id="A0AAD1ZN37"/>
<keyword evidence="7" id="KW-1185">Reference proteome</keyword>
<dbReference type="Proteomes" id="UP000834106">
    <property type="component" value="Chromosome 12"/>
</dbReference>
<proteinExistence type="inferred from homology"/>
<dbReference type="EMBL" id="OU503047">
    <property type="protein sequence ID" value="CAI9772499.1"/>
    <property type="molecule type" value="Genomic_DNA"/>
</dbReference>
<dbReference type="PANTHER" id="PTHR13105">
    <property type="entry name" value="MYELOID LEUKEMIA FACTOR"/>
    <property type="match status" value="1"/>
</dbReference>
<keyword evidence="3" id="KW-0963">Cytoplasm</keyword>
<gene>
    <name evidence="6" type="ORF">FPE_LOCUS19929</name>
</gene>
<organism evidence="6 7">
    <name type="scientific">Fraxinus pennsylvanica</name>
    <dbReference type="NCBI Taxonomy" id="56036"/>
    <lineage>
        <taxon>Eukaryota</taxon>
        <taxon>Viridiplantae</taxon>
        <taxon>Streptophyta</taxon>
        <taxon>Embryophyta</taxon>
        <taxon>Tracheophyta</taxon>
        <taxon>Spermatophyta</taxon>
        <taxon>Magnoliopsida</taxon>
        <taxon>eudicotyledons</taxon>
        <taxon>Gunneridae</taxon>
        <taxon>Pentapetalae</taxon>
        <taxon>asterids</taxon>
        <taxon>lamiids</taxon>
        <taxon>Lamiales</taxon>
        <taxon>Oleaceae</taxon>
        <taxon>Oleeae</taxon>
        <taxon>Fraxinus</taxon>
    </lineage>
</organism>
<feature type="compositionally biased region" description="Acidic residues" evidence="5">
    <location>
        <begin position="27"/>
        <end position="36"/>
    </location>
</feature>
<reference evidence="6" key="1">
    <citation type="submission" date="2023-05" db="EMBL/GenBank/DDBJ databases">
        <authorList>
            <person name="Huff M."/>
        </authorList>
    </citation>
    <scope>NUCLEOTIDE SEQUENCE</scope>
</reference>
<dbReference type="GO" id="GO:0005737">
    <property type="term" value="C:cytoplasm"/>
    <property type="evidence" value="ECO:0007669"/>
    <property type="project" value="UniProtKB-SubCell"/>
</dbReference>
<evidence type="ECO:0000256" key="4">
    <source>
        <dbReference type="ARBA" id="ARBA00022553"/>
    </source>
</evidence>
<protein>
    <submittedName>
        <fullName evidence="6">Uncharacterized protein</fullName>
    </submittedName>
</protein>